<evidence type="ECO:0000313" key="4">
    <source>
        <dbReference type="Proteomes" id="UP000601435"/>
    </source>
</evidence>
<sequence>MAGSLLADISRLGPENEFSDVLITAGDHRREANSVILAARSPVFRNMLASRMLEGQLLYGKRHVHLQDIPRAVLDQLLHWCYTDSVSNLDMSESMDLLMAADRFELSGLVLRCSQRLSKMFGTADLPEVLELTKRFSCTALWDCLAPVIAKACPGDEGVFADMPDRLRQKVLQERQHNLERRAIGLRERLSMVPAPRPSIVFWRQQLSEHDQQELVEEAVLKEGGVPALFHGLREKLPGFLREACQKRWEALDASTKQRFEARAIEDAEKSEEAHARLEEELEDVRRELKLLRA</sequence>
<dbReference type="OrthoDB" id="432114at2759"/>
<evidence type="ECO:0000259" key="2">
    <source>
        <dbReference type="PROSITE" id="PS50097"/>
    </source>
</evidence>
<feature type="coiled-coil region" evidence="1">
    <location>
        <begin position="261"/>
        <end position="288"/>
    </location>
</feature>
<dbReference type="InterPro" id="IPR011333">
    <property type="entry name" value="SKP1/BTB/POZ_sf"/>
</dbReference>
<dbReference type="PANTHER" id="PTHR24413">
    <property type="entry name" value="SPECKLE-TYPE POZ PROTEIN"/>
    <property type="match status" value="1"/>
</dbReference>
<dbReference type="SUPFAM" id="SSF54695">
    <property type="entry name" value="POZ domain"/>
    <property type="match status" value="1"/>
</dbReference>
<feature type="domain" description="BTB" evidence="2">
    <location>
        <begin position="19"/>
        <end position="90"/>
    </location>
</feature>
<dbReference type="SMART" id="SM00225">
    <property type="entry name" value="BTB"/>
    <property type="match status" value="1"/>
</dbReference>
<evidence type="ECO:0000256" key="1">
    <source>
        <dbReference type="SAM" id="Coils"/>
    </source>
</evidence>
<keyword evidence="1" id="KW-0175">Coiled coil</keyword>
<dbReference type="AlphaFoldDB" id="A0A812R5P1"/>
<protein>
    <submittedName>
        <fullName evidence="3">Spop-a protein</fullName>
    </submittedName>
</protein>
<dbReference type="Pfam" id="PF00651">
    <property type="entry name" value="BTB"/>
    <property type="match status" value="1"/>
</dbReference>
<accession>A0A812R5P1</accession>
<proteinExistence type="predicted"/>
<evidence type="ECO:0000313" key="3">
    <source>
        <dbReference type="EMBL" id="CAE7421298.1"/>
    </source>
</evidence>
<dbReference type="CDD" id="cd18186">
    <property type="entry name" value="BTB_POZ_ZBTB_KLHL-like"/>
    <property type="match status" value="1"/>
</dbReference>
<gene>
    <name evidence="3" type="primary">spop-a</name>
    <name evidence="3" type="ORF">SNEC2469_LOCUS11562</name>
</gene>
<dbReference type="PROSITE" id="PS50097">
    <property type="entry name" value="BTB"/>
    <property type="match status" value="1"/>
</dbReference>
<dbReference type="Proteomes" id="UP000601435">
    <property type="component" value="Unassembled WGS sequence"/>
</dbReference>
<organism evidence="3 4">
    <name type="scientific">Symbiodinium necroappetens</name>
    <dbReference type="NCBI Taxonomy" id="1628268"/>
    <lineage>
        <taxon>Eukaryota</taxon>
        <taxon>Sar</taxon>
        <taxon>Alveolata</taxon>
        <taxon>Dinophyceae</taxon>
        <taxon>Suessiales</taxon>
        <taxon>Symbiodiniaceae</taxon>
        <taxon>Symbiodinium</taxon>
    </lineage>
</organism>
<name>A0A812R5P1_9DINO</name>
<comment type="caution">
    <text evidence="3">The sequence shown here is derived from an EMBL/GenBank/DDBJ whole genome shotgun (WGS) entry which is preliminary data.</text>
</comment>
<keyword evidence="4" id="KW-1185">Reference proteome</keyword>
<dbReference type="Gene3D" id="3.30.710.10">
    <property type="entry name" value="Potassium Channel Kv1.1, Chain A"/>
    <property type="match status" value="1"/>
</dbReference>
<dbReference type="InterPro" id="IPR000210">
    <property type="entry name" value="BTB/POZ_dom"/>
</dbReference>
<dbReference type="EMBL" id="CAJNJA010018364">
    <property type="protein sequence ID" value="CAE7421298.1"/>
    <property type="molecule type" value="Genomic_DNA"/>
</dbReference>
<reference evidence="3" key="1">
    <citation type="submission" date="2021-02" db="EMBL/GenBank/DDBJ databases">
        <authorList>
            <person name="Dougan E. K."/>
            <person name="Rhodes N."/>
            <person name="Thang M."/>
            <person name="Chan C."/>
        </authorList>
    </citation>
    <scope>NUCLEOTIDE SEQUENCE</scope>
</reference>